<feature type="coiled-coil region" evidence="1">
    <location>
        <begin position="125"/>
        <end position="201"/>
    </location>
</feature>
<feature type="region of interest" description="Disordered" evidence="2">
    <location>
        <begin position="48"/>
        <end position="67"/>
    </location>
</feature>
<accession>A0A427XLM3</accession>
<evidence type="ECO:0000313" key="3">
    <source>
        <dbReference type="EMBL" id="RSH79713.1"/>
    </source>
</evidence>
<name>A0A427XLM3_9TREE</name>
<dbReference type="EMBL" id="RSCE01000009">
    <property type="protein sequence ID" value="RSH79713.1"/>
    <property type="molecule type" value="Genomic_DNA"/>
</dbReference>
<feature type="region of interest" description="Disordered" evidence="2">
    <location>
        <begin position="218"/>
        <end position="237"/>
    </location>
</feature>
<gene>
    <name evidence="3" type="ORF">EHS24_009365</name>
</gene>
<dbReference type="Gene3D" id="1.10.287.1490">
    <property type="match status" value="1"/>
</dbReference>
<comment type="caution">
    <text evidence="3">The sequence shown here is derived from an EMBL/GenBank/DDBJ whole genome shotgun (WGS) entry which is preliminary data.</text>
</comment>
<dbReference type="GeneID" id="39593908"/>
<reference evidence="3 4" key="1">
    <citation type="submission" date="2018-11" db="EMBL/GenBank/DDBJ databases">
        <title>Genome sequence of Apiotrichum porosum DSM 27194.</title>
        <authorList>
            <person name="Aliyu H."/>
            <person name="Gorte O."/>
            <person name="Ochsenreither K."/>
        </authorList>
    </citation>
    <scope>NUCLEOTIDE SEQUENCE [LARGE SCALE GENOMIC DNA]</scope>
    <source>
        <strain evidence="3 4">DSM 27194</strain>
    </source>
</reference>
<sequence>MVGGSIKDTGPCTQCAGGKQTCDSDQPCTSRSNLGICSNKTSTNAIPAPGSVGTSSHSESLSFPVTSDTNKLINTPSWTAPTTSTTTMAAAAGTVEPVALPVDTSTSGLSHSAAELTDAELIQVVADLEEKIQFLLKSVTAIECQTEGTKRDVEALWRELKAAQRDLEATRRELEAARREIADLKSNVKRARREMSKLSTTVKTHAAVVCRAGRQLKRAQAETNGGSSKPKATNRKVKQLVNWCNKVRSKLRGWGRRQAPKQGDGKKV</sequence>
<protein>
    <submittedName>
        <fullName evidence="3">Uncharacterized protein</fullName>
    </submittedName>
</protein>
<evidence type="ECO:0000256" key="1">
    <source>
        <dbReference type="SAM" id="Coils"/>
    </source>
</evidence>
<proteinExistence type="predicted"/>
<feature type="compositionally biased region" description="Polar residues" evidence="2">
    <location>
        <begin position="221"/>
        <end position="231"/>
    </location>
</feature>
<organism evidence="3 4">
    <name type="scientific">Apiotrichum porosum</name>
    <dbReference type="NCBI Taxonomy" id="105984"/>
    <lineage>
        <taxon>Eukaryota</taxon>
        <taxon>Fungi</taxon>
        <taxon>Dikarya</taxon>
        <taxon>Basidiomycota</taxon>
        <taxon>Agaricomycotina</taxon>
        <taxon>Tremellomycetes</taxon>
        <taxon>Trichosporonales</taxon>
        <taxon>Trichosporonaceae</taxon>
        <taxon>Apiotrichum</taxon>
    </lineage>
</organism>
<dbReference type="RefSeq" id="XP_028474822.1">
    <property type="nucleotide sequence ID" value="XM_028624654.1"/>
</dbReference>
<dbReference type="Proteomes" id="UP000279236">
    <property type="component" value="Unassembled WGS sequence"/>
</dbReference>
<dbReference type="AlphaFoldDB" id="A0A427XLM3"/>
<keyword evidence="4" id="KW-1185">Reference proteome</keyword>
<evidence type="ECO:0000313" key="4">
    <source>
        <dbReference type="Proteomes" id="UP000279236"/>
    </source>
</evidence>
<keyword evidence="1" id="KW-0175">Coiled coil</keyword>
<evidence type="ECO:0000256" key="2">
    <source>
        <dbReference type="SAM" id="MobiDB-lite"/>
    </source>
</evidence>
<feature type="compositionally biased region" description="Polar residues" evidence="2">
    <location>
        <begin position="52"/>
        <end position="67"/>
    </location>
</feature>